<dbReference type="EMBL" id="GAMC01015023">
    <property type="protein sequence ID" value="JAB91532.1"/>
    <property type="molecule type" value="mRNA"/>
</dbReference>
<evidence type="ECO:0000259" key="2">
    <source>
        <dbReference type="Pfam" id="PF06916"/>
    </source>
</evidence>
<feature type="transmembrane region" description="Helical" evidence="1">
    <location>
        <begin position="252"/>
        <end position="275"/>
    </location>
</feature>
<keyword evidence="1" id="KW-0812">Transmembrane</keyword>
<evidence type="ECO:0000256" key="1">
    <source>
        <dbReference type="SAM" id="Phobius"/>
    </source>
</evidence>
<evidence type="ECO:0000313" key="3">
    <source>
        <dbReference type="EMBL" id="JAB91532.1"/>
    </source>
</evidence>
<protein>
    <submittedName>
        <fullName evidence="3">Protein FAM210B</fullName>
    </submittedName>
</protein>
<dbReference type="InterPro" id="IPR009688">
    <property type="entry name" value="FAM210A/B-like_dom"/>
</dbReference>
<dbReference type="PANTHER" id="PTHR21377:SF0">
    <property type="entry name" value="PROTEIN FAM210B, MITOCHONDRIAL"/>
    <property type="match status" value="1"/>
</dbReference>
<reference evidence="3" key="2">
    <citation type="journal article" date="2014" name="BMC Genomics">
        <title>A genomic perspective to assessing quality of mass-reared SIT flies used in Mediterranean fruit fly (Ceratitis capitata) eradication in California.</title>
        <authorList>
            <person name="Calla B."/>
            <person name="Hall B."/>
            <person name="Hou S."/>
            <person name="Geib S.M."/>
        </authorList>
    </citation>
    <scope>NUCLEOTIDE SEQUENCE</scope>
</reference>
<sequence length="346" mass="38080">MFTNTKSIVASANRLGAINALCYRKEINDVGTFSGLRKLHTTTMHPNKARVATLPLPNNIDPAETTRFSPNRTRDITGPVILSQQAQSKIDITTDNSITAATTSSTSNYGVQDPHVQSYDCFGAVSLNAVMQSNVPNPYGGMHKFSHLNMPGGQWSQEGKFMSNNLHNSHYTNLRKDVRSDWLTYDQDYTIDKKESTAKATAATSNIPMNTFVKLTQIKDKRYYCTKVDGDKPAPPIVLSKKEQLKKAFKDYGSTVIIFHVTISLASLGACYLLVSGGIDIVPLLERLGFASTVLTNKITTGASTFVIAYAIHKVFAPVRISITLGATPFIVRFMRSKGYMKPPKI</sequence>
<dbReference type="AlphaFoldDB" id="W8AZ70"/>
<organism evidence="3">
    <name type="scientific">Ceratitis capitata</name>
    <name type="common">Mediterranean fruit fly</name>
    <name type="synonym">Tephritis capitata</name>
    <dbReference type="NCBI Taxonomy" id="7213"/>
    <lineage>
        <taxon>Eukaryota</taxon>
        <taxon>Metazoa</taxon>
        <taxon>Ecdysozoa</taxon>
        <taxon>Arthropoda</taxon>
        <taxon>Hexapoda</taxon>
        <taxon>Insecta</taxon>
        <taxon>Pterygota</taxon>
        <taxon>Neoptera</taxon>
        <taxon>Endopterygota</taxon>
        <taxon>Diptera</taxon>
        <taxon>Brachycera</taxon>
        <taxon>Muscomorpha</taxon>
        <taxon>Tephritoidea</taxon>
        <taxon>Tephritidae</taxon>
        <taxon>Ceratitis</taxon>
        <taxon>Ceratitis</taxon>
    </lineage>
</organism>
<gene>
    <name evidence="3" type="primary">F210B</name>
</gene>
<dbReference type="GO" id="GO:0005739">
    <property type="term" value="C:mitochondrion"/>
    <property type="evidence" value="ECO:0007669"/>
    <property type="project" value="TreeGrafter"/>
</dbReference>
<keyword evidence="1" id="KW-0472">Membrane</keyword>
<accession>W8AZ70</accession>
<dbReference type="PANTHER" id="PTHR21377">
    <property type="entry name" value="PROTEIN FAM210B, MITOCHONDRIAL"/>
    <property type="match status" value="1"/>
</dbReference>
<feature type="domain" description="DUF1279" evidence="2">
    <location>
        <begin position="244"/>
        <end position="330"/>
    </location>
</feature>
<dbReference type="Pfam" id="PF06916">
    <property type="entry name" value="FAM210A-B_dom"/>
    <property type="match status" value="1"/>
</dbReference>
<dbReference type="OrthoDB" id="426386at2759"/>
<reference evidence="3" key="1">
    <citation type="submission" date="2013-07" db="EMBL/GenBank/DDBJ databases">
        <authorList>
            <person name="Geib S."/>
        </authorList>
    </citation>
    <scope>NUCLEOTIDE SEQUENCE</scope>
</reference>
<keyword evidence="1" id="KW-1133">Transmembrane helix</keyword>
<proteinExistence type="evidence at transcript level"/>
<dbReference type="InterPro" id="IPR045866">
    <property type="entry name" value="FAM210A/B-like"/>
</dbReference>
<name>W8AZ70_CERCA</name>